<dbReference type="PANTHER" id="PTHR12697:SF5">
    <property type="entry name" value="DEOXYHYPUSINE HYDROXYLASE"/>
    <property type="match status" value="1"/>
</dbReference>
<dbReference type="Pfam" id="PF13646">
    <property type="entry name" value="HEAT_2"/>
    <property type="match status" value="1"/>
</dbReference>
<organism evidence="3 4">
    <name type="scientific">Methanofollis aquaemaris</name>
    <dbReference type="NCBI Taxonomy" id="126734"/>
    <lineage>
        <taxon>Archaea</taxon>
        <taxon>Methanobacteriati</taxon>
        <taxon>Methanobacteriota</taxon>
        <taxon>Stenosarchaea group</taxon>
        <taxon>Methanomicrobia</taxon>
        <taxon>Methanomicrobiales</taxon>
        <taxon>Methanomicrobiaceae</taxon>
        <taxon>Methanofollis</taxon>
    </lineage>
</organism>
<dbReference type="GO" id="GO:0016491">
    <property type="term" value="F:oxidoreductase activity"/>
    <property type="evidence" value="ECO:0007669"/>
    <property type="project" value="TreeGrafter"/>
</dbReference>
<protein>
    <submittedName>
        <fullName evidence="3">HEAT repeat domain-containing protein</fullName>
    </submittedName>
</protein>
<name>A0A8A3S837_9EURY</name>
<feature type="region of interest" description="Disordered" evidence="2">
    <location>
        <begin position="1"/>
        <end position="25"/>
    </location>
</feature>
<evidence type="ECO:0000313" key="3">
    <source>
        <dbReference type="EMBL" id="QSZ68298.1"/>
    </source>
</evidence>
<dbReference type="PANTHER" id="PTHR12697">
    <property type="entry name" value="PBS LYASE HEAT-LIKE PROTEIN"/>
    <property type="match status" value="1"/>
</dbReference>
<evidence type="ECO:0000256" key="2">
    <source>
        <dbReference type="SAM" id="MobiDB-lite"/>
    </source>
</evidence>
<dbReference type="InterPro" id="IPR016024">
    <property type="entry name" value="ARM-type_fold"/>
</dbReference>
<dbReference type="Pfam" id="PF02985">
    <property type="entry name" value="HEAT"/>
    <property type="match status" value="1"/>
</dbReference>
<keyword evidence="1" id="KW-0677">Repeat</keyword>
<dbReference type="InterPro" id="IPR011989">
    <property type="entry name" value="ARM-like"/>
</dbReference>
<dbReference type="InterPro" id="IPR000357">
    <property type="entry name" value="HEAT"/>
</dbReference>
<dbReference type="Proteomes" id="UP001042704">
    <property type="component" value="Chromosome"/>
</dbReference>
<gene>
    <name evidence="3" type="ORF">RJ40_12740</name>
</gene>
<reference evidence="3" key="2">
    <citation type="submission" date="2019-02" db="EMBL/GenBank/DDBJ databases">
        <authorList>
            <person name="Chen S.-C."/>
            <person name="Chien H.-H."/>
            <person name="Lai M.-C."/>
        </authorList>
    </citation>
    <scope>NUCLEOTIDE SEQUENCE</scope>
    <source>
        <strain evidence="3">N2F9704</strain>
    </source>
</reference>
<accession>A0A8A3S837</accession>
<dbReference type="AlphaFoldDB" id="A0A8A3S837"/>
<dbReference type="EMBL" id="CP036172">
    <property type="protein sequence ID" value="QSZ68298.1"/>
    <property type="molecule type" value="Genomic_DNA"/>
</dbReference>
<sequence length="199" mass="21552">MGAPGRGMKTGTRSKRPNGLSTDPCLSYTFPAYQPSMQNPANPDLSDDTLPVETDVAPSPEVLDCAVENDLEGLTDYLFNGESQKIREDAALAIGMMMGEQAVEAFIELFSQENKDLRMAASWGLSAIGTPALNRLIVALAEGDTVTRTWAAYTLGTIGHCKADTPLTEALKDEDPQVRWWAGWALDQILQRHGTCSSC</sequence>
<evidence type="ECO:0000256" key="1">
    <source>
        <dbReference type="ARBA" id="ARBA00022737"/>
    </source>
</evidence>
<evidence type="ECO:0000313" key="4">
    <source>
        <dbReference type="Proteomes" id="UP001042704"/>
    </source>
</evidence>
<reference evidence="3" key="1">
    <citation type="journal article" date="2001" name="Int. J. Syst. Evol. Microbiol.">
        <title>Methanofollis aquaemaris sp. nov., a methanogen isolated from an aquaculture fish pond.</title>
        <authorList>
            <person name="Lai M.C."/>
            <person name="Chen S.C."/>
        </authorList>
    </citation>
    <scope>NUCLEOTIDE SEQUENCE</scope>
    <source>
        <strain evidence="3">N2F9704</strain>
    </source>
</reference>
<dbReference type="Gene3D" id="1.25.10.10">
    <property type="entry name" value="Leucine-rich Repeat Variant"/>
    <property type="match status" value="1"/>
</dbReference>
<dbReference type="KEGG" id="maqe:RJ40_12740"/>
<keyword evidence="4" id="KW-1185">Reference proteome</keyword>
<proteinExistence type="predicted"/>
<dbReference type="SUPFAM" id="SSF48371">
    <property type="entry name" value="ARM repeat"/>
    <property type="match status" value="1"/>
</dbReference>